<dbReference type="Proteomes" id="UP001341840">
    <property type="component" value="Unassembled WGS sequence"/>
</dbReference>
<comment type="caution">
    <text evidence="2">The sequence shown here is derived from an EMBL/GenBank/DDBJ whole genome shotgun (WGS) entry which is preliminary data.</text>
</comment>
<evidence type="ECO:0008006" key="4">
    <source>
        <dbReference type="Google" id="ProtNLM"/>
    </source>
</evidence>
<evidence type="ECO:0000313" key="2">
    <source>
        <dbReference type="EMBL" id="MED6138185.1"/>
    </source>
</evidence>
<dbReference type="EMBL" id="JASCZI010061255">
    <property type="protein sequence ID" value="MED6138185.1"/>
    <property type="molecule type" value="Genomic_DNA"/>
</dbReference>
<keyword evidence="1" id="KW-0443">Lipid metabolism</keyword>
<dbReference type="InterPro" id="IPR016035">
    <property type="entry name" value="Acyl_Trfase/lysoPLipase"/>
</dbReference>
<proteinExistence type="predicted"/>
<keyword evidence="1" id="KW-0442">Lipid degradation</keyword>
<evidence type="ECO:0000313" key="3">
    <source>
        <dbReference type="Proteomes" id="UP001341840"/>
    </source>
</evidence>
<sequence>MATSAAPVYLPAYNFKSVNGDNTEFNMIDGGAEAGNPVLVALSELGQEKMKHPELYPMMDRANDCSNILLLSLGCGVQSRAANPGWNAFNVNHWMQFSWLKTISTPKRYPILEILDAGSSDIVDYYAYSLFKARNAESNYLRVQTDALTPDMDHPDNAKEDNLKNLVNCANELIQEKVKRINPVTFKLEPIDDSTTYQQELIRFAKILSDERKNRLAL</sequence>
<dbReference type="PANTHER" id="PTHR32176:SF92">
    <property type="entry name" value="XYLOSE ISOMERASE"/>
    <property type="match status" value="1"/>
</dbReference>
<dbReference type="SUPFAM" id="SSF52151">
    <property type="entry name" value="FabD/lysophospholipase-like"/>
    <property type="match status" value="1"/>
</dbReference>
<keyword evidence="3" id="KW-1185">Reference proteome</keyword>
<accession>A0ABU6SQ95</accession>
<dbReference type="Gene3D" id="3.40.1090.10">
    <property type="entry name" value="Cytosolic phospholipase A2 catalytic domain"/>
    <property type="match status" value="1"/>
</dbReference>
<evidence type="ECO:0000256" key="1">
    <source>
        <dbReference type="ARBA" id="ARBA00022963"/>
    </source>
</evidence>
<dbReference type="PANTHER" id="PTHR32176">
    <property type="entry name" value="XYLOSE ISOMERASE"/>
    <property type="match status" value="1"/>
</dbReference>
<protein>
    <recommendedName>
        <fullName evidence="4">Patatin</fullName>
    </recommendedName>
</protein>
<organism evidence="2 3">
    <name type="scientific">Stylosanthes scabra</name>
    <dbReference type="NCBI Taxonomy" id="79078"/>
    <lineage>
        <taxon>Eukaryota</taxon>
        <taxon>Viridiplantae</taxon>
        <taxon>Streptophyta</taxon>
        <taxon>Embryophyta</taxon>
        <taxon>Tracheophyta</taxon>
        <taxon>Spermatophyta</taxon>
        <taxon>Magnoliopsida</taxon>
        <taxon>eudicotyledons</taxon>
        <taxon>Gunneridae</taxon>
        <taxon>Pentapetalae</taxon>
        <taxon>rosids</taxon>
        <taxon>fabids</taxon>
        <taxon>Fabales</taxon>
        <taxon>Fabaceae</taxon>
        <taxon>Papilionoideae</taxon>
        <taxon>50 kb inversion clade</taxon>
        <taxon>dalbergioids sensu lato</taxon>
        <taxon>Dalbergieae</taxon>
        <taxon>Pterocarpus clade</taxon>
        <taxon>Stylosanthes</taxon>
    </lineage>
</organism>
<gene>
    <name evidence="2" type="ORF">PIB30_119035</name>
</gene>
<name>A0ABU6SQ95_9FABA</name>
<reference evidence="2 3" key="1">
    <citation type="journal article" date="2023" name="Plants (Basel)">
        <title>Bridging the Gap: Combining Genomics and Transcriptomics Approaches to Understand Stylosanthes scabra, an Orphan Legume from the Brazilian Caatinga.</title>
        <authorList>
            <person name="Ferreira-Neto J.R.C."/>
            <person name="da Silva M.D."/>
            <person name="Binneck E."/>
            <person name="de Melo N.F."/>
            <person name="da Silva R.H."/>
            <person name="de Melo A.L.T.M."/>
            <person name="Pandolfi V."/>
            <person name="Bustamante F.O."/>
            <person name="Brasileiro-Vidal A.C."/>
            <person name="Benko-Iseppon A.M."/>
        </authorList>
    </citation>
    <scope>NUCLEOTIDE SEQUENCE [LARGE SCALE GENOMIC DNA]</scope>
    <source>
        <tissue evidence="2">Leaves</tissue>
    </source>
</reference>